<dbReference type="OMA" id="VEMEGMY"/>
<keyword evidence="4" id="KW-1185">Reference proteome</keyword>
<gene>
    <name evidence="3" type="ORF">BSAL_46265</name>
</gene>
<dbReference type="PANTHER" id="PTHR35826">
    <property type="entry name" value="PROTEIN ATP6V1FNB-LIKE"/>
    <property type="match status" value="1"/>
</dbReference>
<dbReference type="AlphaFoldDB" id="A0A0S4JX89"/>
<dbReference type="Proteomes" id="UP000051952">
    <property type="component" value="Unassembled WGS sequence"/>
</dbReference>
<feature type="domain" description="Sperm microtubule inner protein 1 C-terminal" evidence="2">
    <location>
        <begin position="87"/>
        <end position="177"/>
    </location>
</feature>
<protein>
    <recommendedName>
        <fullName evidence="2">Sperm microtubule inner protein 1 C-terminal domain-containing protein</fullName>
    </recommendedName>
</protein>
<accession>A0A0S4JX89</accession>
<reference evidence="4" key="1">
    <citation type="submission" date="2015-09" db="EMBL/GenBank/DDBJ databases">
        <authorList>
            <consortium name="Pathogen Informatics"/>
        </authorList>
    </citation>
    <scope>NUCLEOTIDE SEQUENCE [LARGE SCALE GENOMIC DNA]</scope>
    <source>
        <strain evidence="4">Lake Konstanz</strain>
    </source>
</reference>
<evidence type="ECO:0000256" key="1">
    <source>
        <dbReference type="SAM" id="MobiDB-lite"/>
    </source>
</evidence>
<dbReference type="VEuPathDB" id="TriTrypDB:BSAL_46265"/>
<dbReference type="EMBL" id="CYKH01002219">
    <property type="protein sequence ID" value="CUG94054.1"/>
    <property type="molecule type" value="Genomic_DNA"/>
</dbReference>
<evidence type="ECO:0000313" key="3">
    <source>
        <dbReference type="EMBL" id="CUG94054.1"/>
    </source>
</evidence>
<dbReference type="InterPro" id="IPR054323">
    <property type="entry name" value="SPMIP1_C"/>
</dbReference>
<dbReference type="OrthoDB" id="410807at2759"/>
<feature type="region of interest" description="Disordered" evidence="1">
    <location>
        <begin position="178"/>
        <end position="202"/>
    </location>
</feature>
<evidence type="ECO:0000313" key="4">
    <source>
        <dbReference type="Proteomes" id="UP000051952"/>
    </source>
</evidence>
<dbReference type="PANTHER" id="PTHR35826:SF2">
    <property type="entry name" value="PROTEIN ATP6V1FNB"/>
    <property type="match status" value="1"/>
</dbReference>
<organism evidence="3 4">
    <name type="scientific">Bodo saltans</name>
    <name type="common">Flagellated protozoan</name>
    <dbReference type="NCBI Taxonomy" id="75058"/>
    <lineage>
        <taxon>Eukaryota</taxon>
        <taxon>Discoba</taxon>
        <taxon>Euglenozoa</taxon>
        <taxon>Kinetoplastea</taxon>
        <taxon>Metakinetoplastina</taxon>
        <taxon>Eubodonida</taxon>
        <taxon>Bodonidae</taxon>
        <taxon>Bodo</taxon>
    </lineage>
</organism>
<proteinExistence type="predicted"/>
<dbReference type="Pfam" id="PF22589">
    <property type="entry name" value="SPMIP1"/>
    <property type="match status" value="1"/>
</dbReference>
<name>A0A0S4JX89_BODSA</name>
<evidence type="ECO:0000259" key="2">
    <source>
        <dbReference type="Pfam" id="PF22589"/>
    </source>
</evidence>
<sequence>MVFLVPSSGSFKQLSNFFPLLSCTSPSFLKLHLTQSKTTMPKGPQPVDPKLLEKSLKPTMTIAMGLKQTHNASVCWRDQVNKEGRLKEEWNNTYNPSWGEEERAIIERVKEREEQKKAEALARPERALLLDGVSKEGKGRLAYLAARHQKNPQEKTEMPMTVSQTVGWTATRLPETAANDPWRRNKGASGPFRRPVEMEGMY</sequence>